<keyword evidence="3" id="KW-1185">Reference proteome</keyword>
<name>A0AAN7F7U1_QUERU</name>
<protein>
    <recommendedName>
        <fullName evidence="1">RNase H type-1 domain-containing protein</fullName>
    </recommendedName>
</protein>
<dbReference type="EMBL" id="JAXUIC010000005">
    <property type="protein sequence ID" value="KAK4588082.1"/>
    <property type="molecule type" value="Genomic_DNA"/>
</dbReference>
<dbReference type="PANTHER" id="PTHR47074:SF48">
    <property type="entry name" value="POLYNUCLEOTIDYL TRANSFERASE, RIBONUCLEASE H-LIKE SUPERFAMILY PROTEIN"/>
    <property type="match status" value="1"/>
</dbReference>
<evidence type="ECO:0000313" key="3">
    <source>
        <dbReference type="Proteomes" id="UP001324115"/>
    </source>
</evidence>
<evidence type="ECO:0000313" key="2">
    <source>
        <dbReference type="EMBL" id="KAK4588082.1"/>
    </source>
</evidence>
<evidence type="ECO:0000259" key="1">
    <source>
        <dbReference type="Pfam" id="PF13456"/>
    </source>
</evidence>
<feature type="domain" description="RNase H type-1" evidence="1">
    <location>
        <begin position="171"/>
        <end position="240"/>
    </location>
</feature>
<dbReference type="Proteomes" id="UP001324115">
    <property type="component" value="Unassembled WGS sequence"/>
</dbReference>
<accession>A0AAN7F7U1</accession>
<dbReference type="PANTHER" id="PTHR47074">
    <property type="entry name" value="BNAC02G40300D PROTEIN"/>
    <property type="match status" value="1"/>
</dbReference>
<dbReference type="InterPro" id="IPR002156">
    <property type="entry name" value="RNaseH_domain"/>
</dbReference>
<dbReference type="GO" id="GO:0003676">
    <property type="term" value="F:nucleic acid binding"/>
    <property type="evidence" value="ECO:0007669"/>
    <property type="project" value="InterPro"/>
</dbReference>
<organism evidence="2 3">
    <name type="scientific">Quercus rubra</name>
    <name type="common">Northern red oak</name>
    <name type="synonym">Quercus borealis</name>
    <dbReference type="NCBI Taxonomy" id="3512"/>
    <lineage>
        <taxon>Eukaryota</taxon>
        <taxon>Viridiplantae</taxon>
        <taxon>Streptophyta</taxon>
        <taxon>Embryophyta</taxon>
        <taxon>Tracheophyta</taxon>
        <taxon>Spermatophyta</taxon>
        <taxon>Magnoliopsida</taxon>
        <taxon>eudicotyledons</taxon>
        <taxon>Gunneridae</taxon>
        <taxon>Pentapetalae</taxon>
        <taxon>rosids</taxon>
        <taxon>fabids</taxon>
        <taxon>Fagales</taxon>
        <taxon>Fagaceae</taxon>
        <taxon>Quercus</taxon>
    </lineage>
</organism>
<dbReference type="GO" id="GO:0004523">
    <property type="term" value="F:RNA-DNA hybrid ribonuclease activity"/>
    <property type="evidence" value="ECO:0007669"/>
    <property type="project" value="InterPro"/>
</dbReference>
<dbReference type="Pfam" id="PF13456">
    <property type="entry name" value="RVT_3"/>
    <property type="match status" value="1"/>
</dbReference>
<sequence>MEIFHREDAKAICKIHLSHRQVSNSVVWLHNRKGVYSVRSRYYLERRVMQKEDWAESSRGPGGLQIWKKLWKLRVPNKIKVFGWRACHKILPTLLFDANFELFLVRSWLIWNQRNKMVHGGQMMDPRWLNKRALDYLDEYKKSQVQLIDILVTAPARISWQPPPPSIYKLNFDAAIFSYLNCSRFGAIIHNEEGQVMAWMSVKDPLVHNSAEAEALACRRAVEFSIEAGFSRLVNEGDNTLFPELSWEGSSGNNQLVGTGMMMTPKIHGMDNIQHEDNSKNHGISVATQQIEAEKKGTEDVDTRNYHGLKRWGIQNPL</sequence>
<comment type="caution">
    <text evidence="2">The sequence shown here is derived from an EMBL/GenBank/DDBJ whole genome shotgun (WGS) entry which is preliminary data.</text>
</comment>
<proteinExistence type="predicted"/>
<gene>
    <name evidence="2" type="ORF">RGQ29_019178</name>
</gene>
<dbReference type="AlphaFoldDB" id="A0AAN7F7U1"/>
<dbReference type="InterPro" id="IPR052929">
    <property type="entry name" value="RNase_H-like_EbsB-rel"/>
</dbReference>
<reference evidence="2 3" key="1">
    <citation type="journal article" date="2023" name="G3 (Bethesda)">
        <title>A haplotype-resolved chromosome-scale genome for Quercus rubra L. provides insights into the genetics of adaptive traits for red oak species.</title>
        <authorList>
            <person name="Kapoor B."/>
            <person name="Jenkins J."/>
            <person name="Schmutz J."/>
            <person name="Zhebentyayeva T."/>
            <person name="Kuelheim C."/>
            <person name="Coggeshall M."/>
            <person name="Heim C."/>
            <person name="Lasky J.R."/>
            <person name="Leites L."/>
            <person name="Islam-Faridi N."/>
            <person name="Romero-Severson J."/>
            <person name="DeLeo V.L."/>
            <person name="Lucas S.M."/>
            <person name="Lazic D."/>
            <person name="Gailing O."/>
            <person name="Carlson J."/>
            <person name="Staton M."/>
        </authorList>
    </citation>
    <scope>NUCLEOTIDE SEQUENCE [LARGE SCALE GENOMIC DNA]</scope>
    <source>
        <strain evidence="2">Pseudo-F2</strain>
    </source>
</reference>